<evidence type="ECO:0000259" key="2">
    <source>
        <dbReference type="Pfam" id="PF07766"/>
    </source>
</evidence>
<keyword evidence="1" id="KW-0812">Transmembrane</keyword>
<keyword evidence="4" id="KW-1185">Reference proteome</keyword>
<feature type="transmembrane region" description="Helical" evidence="1">
    <location>
        <begin position="12"/>
        <end position="31"/>
    </location>
</feature>
<dbReference type="GO" id="GO:0043022">
    <property type="term" value="F:ribosome binding"/>
    <property type="evidence" value="ECO:0007669"/>
    <property type="project" value="InterPro"/>
</dbReference>
<keyword evidence="1" id="KW-0472">Membrane</keyword>
<feature type="domain" description="Letm1 RBD" evidence="2">
    <location>
        <begin position="1"/>
        <end position="115"/>
    </location>
</feature>
<evidence type="ECO:0000313" key="3">
    <source>
        <dbReference type="EMBL" id="KAJ8932599.1"/>
    </source>
</evidence>
<dbReference type="AlphaFoldDB" id="A0AAV8X1C2"/>
<organism evidence="3 4">
    <name type="scientific">Aromia moschata</name>
    <dbReference type="NCBI Taxonomy" id="1265417"/>
    <lineage>
        <taxon>Eukaryota</taxon>
        <taxon>Metazoa</taxon>
        <taxon>Ecdysozoa</taxon>
        <taxon>Arthropoda</taxon>
        <taxon>Hexapoda</taxon>
        <taxon>Insecta</taxon>
        <taxon>Pterygota</taxon>
        <taxon>Neoptera</taxon>
        <taxon>Endopterygota</taxon>
        <taxon>Coleoptera</taxon>
        <taxon>Polyphaga</taxon>
        <taxon>Cucujiformia</taxon>
        <taxon>Chrysomeloidea</taxon>
        <taxon>Cerambycidae</taxon>
        <taxon>Cerambycinae</taxon>
        <taxon>Callichromatini</taxon>
        <taxon>Aromia</taxon>
    </lineage>
</organism>
<protein>
    <recommendedName>
        <fullName evidence="2">Letm1 RBD domain-containing protein</fullName>
    </recommendedName>
</protein>
<dbReference type="Proteomes" id="UP001162162">
    <property type="component" value="Unassembled WGS sequence"/>
</dbReference>
<dbReference type="InterPro" id="IPR033122">
    <property type="entry name" value="LETM1-like_RBD"/>
</dbReference>
<keyword evidence="1" id="KW-1133">Transmembrane helix</keyword>
<accession>A0AAV8X1C2</accession>
<reference evidence="3" key="1">
    <citation type="journal article" date="2023" name="Insect Mol. Biol.">
        <title>Genome sequencing provides insights into the evolution of gene families encoding plant cell wall-degrading enzymes in longhorned beetles.</title>
        <authorList>
            <person name="Shin N.R."/>
            <person name="Okamura Y."/>
            <person name="Kirsch R."/>
            <person name="Pauchet Y."/>
        </authorList>
    </citation>
    <scope>NUCLEOTIDE SEQUENCE</scope>
    <source>
        <strain evidence="3">AMC_N1</strain>
    </source>
</reference>
<dbReference type="Pfam" id="PF07766">
    <property type="entry name" value="LETM1_RBD"/>
    <property type="match status" value="1"/>
</dbReference>
<sequence length="127" mass="14929">MPKDMRKVAPVLLISALPFTNYIIFPLAYMFPRYLLCSHFYTLQQKSEFGLIALKQRLNHNRPVFRHLQSQLGFLKCHELHDAWSTVLGKLGSGLQPSPEEILRCKELFMKRAISLVLFKWKPCLYY</sequence>
<comment type="caution">
    <text evidence="3">The sequence shown here is derived from an EMBL/GenBank/DDBJ whole genome shotgun (WGS) entry which is preliminary data.</text>
</comment>
<evidence type="ECO:0000256" key="1">
    <source>
        <dbReference type="SAM" id="Phobius"/>
    </source>
</evidence>
<evidence type="ECO:0000313" key="4">
    <source>
        <dbReference type="Proteomes" id="UP001162162"/>
    </source>
</evidence>
<gene>
    <name evidence="3" type="ORF">NQ318_023381</name>
</gene>
<name>A0AAV8X1C2_9CUCU</name>
<proteinExistence type="predicted"/>
<dbReference type="EMBL" id="JAPWTK010001414">
    <property type="protein sequence ID" value="KAJ8932599.1"/>
    <property type="molecule type" value="Genomic_DNA"/>
</dbReference>